<organism evidence="1 2">
    <name type="scientific">Gymnopus androsaceus JB14</name>
    <dbReference type="NCBI Taxonomy" id="1447944"/>
    <lineage>
        <taxon>Eukaryota</taxon>
        <taxon>Fungi</taxon>
        <taxon>Dikarya</taxon>
        <taxon>Basidiomycota</taxon>
        <taxon>Agaricomycotina</taxon>
        <taxon>Agaricomycetes</taxon>
        <taxon>Agaricomycetidae</taxon>
        <taxon>Agaricales</taxon>
        <taxon>Marasmiineae</taxon>
        <taxon>Omphalotaceae</taxon>
        <taxon>Gymnopus</taxon>
    </lineage>
</organism>
<protein>
    <submittedName>
        <fullName evidence="1">Uncharacterized protein</fullName>
    </submittedName>
</protein>
<accession>A0A6A4IGH7</accession>
<gene>
    <name evidence="1" type="ORF">BT96DRAFT_970955</name>
</gene>
<dbReference type="EMBL" id="ML769393">
    <property type="protein sequence ID" value="KAE9407874.1"/>
    <property type="molecule type" value="Genomic_DNA"/>
</dbReference>
<evidence type="ECO:0000313" key="2">
    <source>
        <dbReference type="Proteomes" id="UP000799118"/>
    </source>
</evidence>
<keyword evidence="2" id="KW-1185">Reference proteome</keyword>
<dbReference type="Proteomes" id="UP000799118">
    <property type="component" value="Unassembled WGS sequence"/>
</dbReference>
<sequence length="109" mass="11951">MEIRDASSNFAIALSPEDLLIGDSAIEEFRSGVRDHKTGKLLGTCAVRSAEKDTSVLVGRIKYYLVIQRSRKRFTIDAPDVPSATDFVLLLTSTNPKNNANSLTMSYGI</sequence>
<reference evidence="1" key="1">
    <citation type="journal article" date="2019" name="Environ. Microbiol.">
        <title>Fungal ecological strategies reflected in gene transcription - a case study of two litter decomposers.</title>
        <authorList>
            <person name="Barbi F."/>
            <person name="Kohler A."/>
            <person name="Barry K."/>
            <person name="Baskaran P."/>
            <person name="Daum C."/>
            <person name="Fauchery L."/>
            <person name="Ihrmark K."/>
            <person name="Kuo A."/>
            <person name="LaButti K."/>
            <person name="Lipzen A."/>
            <person name="Morin E."/>
            <person name="Grigoriev I.V."/>
            <person name="Henrissat B."/>
            <person name="Lindahl B."/>
            <person name="Martin F."/>
        </authorList>
    </citation>
    <scope>NUCLEOTIDE SEQUENCE</scope>
    <source>
        <strain evidence="1">JB14</strain>
    </source>
</reference>
<dbReference type="AlphaFoldDB" id="A0A6A4IGH7"/>
<proteinExistence type="predicted"/>
<evidence type="ECO:0000313" key="1">
    <source>
        <dbReference type="EMBL" id="KAE9407874.1"/>
    </source>
</evidence>
<name>A0A6A4IGH7_9AGAR</name>